<dbReference type="InterPro" id="IPR040256">
    <property type="entry name" value="At4g02000-like"/>
</dbReference>
<sequence>MWHPRGEFEAFSLPFGFLIFKYTLEEDMLVTLEGGPWFIHRKLLALKRWSSRMKLEKISISTYYSLYGSRFCIYHWISRVLQIGKIISRLAKPLYMDKPFATKTRIGYTHICVKMYVGAGLPGSLAFIVRNTQHLIKFEYGWKPTRCPWCYTFGHTDTKFPLLVKKETSIWIIKKPTSRSDLAKEPCGKTNNVELKTNKTSETNKK</sequence>
<accession>A0AAQ3PZK7</accession>
<evidence type="ECO:0000313" key="3">
    <source>
        <dbReference type="EMBL" id="WOK93570.1"/>
    </source>
</evidence>
<evidence type="ECO:0000259" key="2">
    <source>
        <dbReference type="Pfam" id="PF14111"/>
    </source>
</evidence>
<feature type="compositionally biased region" description="Basic and acidic residues" evidence="1">
    <location>
        <begin position="196"/>
        <end position="206"/>
    </location>
</feature>
<proteinExistence type="predicted"/>
<feature type="domain" description="DUF4283" evidence="2">
    <location>
        <begin position="2"/>
        <end position="56"/>
    </location>
</feature>
<dbReference type="AlphaFoldDB" id="A0AAQ3PZK7"/>
<organism evidence="3 4">
    <name type="scientific">Canna indica</name>
    <name type="common">Indian-shot</name>
    <dbReference type="NCBI Taxonomy" id="4628"/>
    <lineage>
        <taxon>Eukaryota</taxon>
        <taxon>Viridiplantae</taxon>
        <taxon>Streptophyta</taxon>
        <taxon>Embryophyta</taxon>
        <taxon>Tracheophyta</taxon>
        <taxon>Spermatophyta</taxon>
        <taxon>Magnoliopsida</taxon>
        <taxon>Liliopsida</taxon>
        <taxon>Zingiberales</taxon>
        <taxon>Cannaceae</taxon>
        <taxon>Canna</taxon>
    </lineage>
</organism>
<keyword evidence="4" id="KW-1185">Reference proteome</keyword>
<evidence type="ECO:0000256" key="1">
    <source>
        <dbReference type="SAM" id="MobiDB-lite"/>
    </source>
</evidence>
<dbReference type="Proteomes" id="UP001327560">
    <property type="component" value="Chromosome 1"/>
</dbReference>
<gene>
    <name evidence="3" type="ORF">Cni_G02270</name>
</gene>
<dbReference type="PANTHER" id="PTHR31286">
    <property type="entry name" value="GLYCINE-RICH CELL WALL STRUCTURAL PROTEIN 1.8-LIKE"/>
    <property type="match status" value="1"/>
</dbReference>
<dbReference type="EMBL" id="CP136890">
    <property type="protein sequence ID" value="WOK93570.1"/>
    <property type="molecule type" value="Genomic_DNA"/>
</dbReference>
<feature type="region of interest" description="Disordered" evidence="1">
    <location>
        <begin position="179"/>
        <end position="206"/>
    </location>
</feature>
<dbReference type="Pfam" id="PF14111">
    <property type="entry name" value="DUF4283"/>
    <property type="match status" value="1"/>
</dbReference>
<protein>
    <recommendedName>
        <fullName evidence="2">DUF4283 domain-containing protein</fullName>
    </recommendedName>
</protein>
<evidence type="ECO:0000313" key="4">
    <source>
        <dbReference type="Proteomes" id="UP001327560"/>
    </source>
</evidence>
<name>A0AAQ3PZK7_9LILI</name>
<reference evidence="3 4" key="1">
    <citation type="submission" date="2023-10" db="EMBL/GenBank/DDBJ databases">
        <title>Chromosome-scale genome assembly provides insights into flower coloration mechanisms of Canna indica.</title>
        <authorList>
            <person name="Li C."/>
        </authorList>
    </citation>
    <scope>NUCLEOTIDE SEQUENCE [LARGE SCALE GENOMIC DNA]</scope>
    <source>
        <tissue evidence="3">Flower</tissue>
    </source>
</reference>
<dbReference type="PANTHER" id="PTHR31286:SF180">
    <property type="entry name" value="OS10G0362600 PROTEIN"/>
    <property type="match status" value="1"/>
</dbReference>
<dbReference type="InterPro" id="IPR025558">
    <property type="entry name" value="DUF4283"/>
</dbReference>